<evidence type="ECO:0000256" key="9">
    <source>
        <dbReference type="PROSITE-ProRule" id="PRU00169"/>
    </source>
</evidence>
<evidence type="ECO:0000256" key="5">
    <source>
        <dbReference type="ARBA" id="ARBA00022679"/>
    </source>
</evidence>
<accession>A0A2W4TQM4</accession>
<dbReference type="InterPro" id="IPR001789">
    <property type="entry name" value="Sig_transdc_resp-reg_receiver"/>
</dbReference>
<dbReference type="PROSITE" id="PS50109">
    <property type="entry name" value="HIS_KIN"/>
    <property type="match status" value="1"/>
</dbReference>
<dbReference type="Pfam" id="PF00512">
    <property type="entry name" value="HisKA"/>
    <property type="match status" value="1"/>
</dbReference>
<dbReference type="CDD" id="cd00082">
    <property type="entry name" value="HisKA"/>
    <property type="match status" value="1"/>
</dbReference>
<dbReference type="SUPFAM" id="SSF55785">
    <property type="entry name" value="PYP-like sensor domain (PAS domain)"/>
    <property type="match status" value="2"/>
</dbReference>
<dbReference type="Gene3D" id="3.40.50.2300">
    <property type="match status" value="1"/>
</dbReference>
<dbReference type="InterPro" id="IPR000014">
    <property type="entry name" value="PAS"/>
</dbReference>
<dbReference type="SMART" id="SM00086">
    <property type="entry name" value="PAC"/>
    <property type="match status" value="2"/>
</dbReference>
<evidence type="ECO:0000256" key="6">
    <source>
        <dbReference type="ARBA" id="ARBA00022777"/>
    </source>
</evidence>
<evidence type="ECO:0000256" key="1">
    <source>
        <dbReference type="ARBA" id="ARBA00000085"/>
    </source>
</evidence>
<dbReference type="GO" id="GO:0000155">
    <property type="term" value="F:phosphorelay sensor kinase activity"/>
    <property type="evidence" value="ECO:0007669"/>
    <property type="project" value="InterPro"/>
</dbReference>
<dbReference type="SMART" id="SM00091">
    <property type="entry name" value="PAS"/>
    <property type="match status" value="2"/>
</dbReference>
<evidence type="ECO:0000259" key="11">
    <source>
        <dbReference type="PROSITE" id="PS50110"/>
    </source>
</evidence>
<keyword evidence="7" id="KW-0902">Two-component regulatory system</keyword>
<dbReference type="Pfam" id="PF08447">
    <property type="entry name" value="PAS_3"/>
    <property type="match status" value="1"/>
</dbReference>
<dbReference type="InterPro" id="IPR004358">
    <property type="entry name" value="Sig_transdc_His_kin-like_C"/>
</dbReference>
<dbReference type="PRINTS" id="PR00344">
    <property type="entry name" value="BCTRLSENSOR"/>
</dbReference>
<dbReference type="SUPFAM" id="SSF55874">
    <property type="entry name" value="ATPase domain of HSP90 chaperone/DNA topoisomerase II/histidine kinase"/>
    <property type="match status" value="1"/>
</dbReference>
<reference evidence="14" key="1">
    <citation type="submission" date="2018-04" db="EMBL/GenBank/DDBJ databases">
        <authorList>
            <person name="Cornet L."/>
        </authorList>
    </citation>
    <scope>NUCLEOTIDE SEQUENCE [LARGE SCALE GENOMIC DNA]</scope>
</reference>
<feature type="domain" description="Response regulatory" evidence="11">
    <location>
        <begin position="699"/>
        <end position="818"/>
    </location>
</feature>
<protein>
    <recommendedName>
        <fullName evidence="8">Circadian input-output histidine kinase CikA</fullName>
        <ecNumber evidence="3">2.7.13.3</ecNumber>
    </recommendedName>
</protein>
<evidence type="ECO:0000256" key="8">
    <source>
        <dbReference type="ARBA" id="ARBA00074306"/>
    </source>
</evidence>
<gene>
    <name evidence="13" type="ORF">DCF25_19665</name>
</gene>
<comment type="catalytic activity">
    <reaction evidence="1">
        <text>ATP + protein L-histidine = ADP + protein N-phospho-L-histidine.</text>
        <dbReference type="EC" id="2.7.13.3"/>
    </reaction>
</comment>
<name>A0A2W4TQM4_9CYAN</name>
<dbReference type="InterPro" id="IPR003594">
    <property type="entry name" value="HATPase_dom"/>
</dbReference>
<comment type="caution">
    <text evidence="13">The sequence shown here is derived from an EMBL/GenBank/DDBJ whole genome shotgun (WGS) entry which is preliminary data.</text>
</comment>
<dbReference type="SMART" id="SM00448">
    <property type="entry name" value="REC"/>
    <property type="match status" value="1"/>
</dbReference>
<dbReference type="Pfam" id="PF00072">
    <property type="entry name" value="Response_reg"/>
    <property type="match status" value="1"/>
</dbReference>
<sequence length="819" mass="89923">MMGKTSITSIFVGGGEMGLCLRSHNWAATPLGVIESWPQTLRTLVSVVLDAPHPMAIFWGQALTTLCNDGYRSALKVEDPLDLLAKPGPVVWAEFWGSEARDVLQATAMRAIATGTPSGLENLRMLDWQGDGPELAEHPFSYSPIRAESGRIEGLLCVGNHPVRHHPIGRNSTERQRPIESTANSEQRFRRMVESNMFGAIFYKANGQIIYANDYLLNMLGYSAQAVESGQLRWDELTPTEFAPLDRRAINQVRTEGRCLPYEKALLHKDGRQVPVLIVGASLPAPFDSNQEGSAFVLDLTELKRVTEERDLFFELSPDMFAVGRSRDGQLESHFAYVNRAWEQVIGFTPEEMTAQPFVDWVHPDDQAATIAAAQNMSLGGNLANFENRYRCKDGSYKWLSWNVATLPEQRQFYAIARDITARKEAAAEREKLLAREQAAREAAERASRIKDEFLAVVSHELRSPLNPIVGWSQLLKRGLSSEKTKLALDTIERNAKLQVQLIGDLLDISKLLSGKLSLNEAPVDLSAIVPNALETVQQDAEAKSIRIETDLSACPVVGDAVRLQQVVWNLLTNAVKFTPEGGRVTVRLFAEANSAADAAEAVIKVIDTGKGISGEFLPYVFEHFRQENYATTRQFGGLGLGLAIVQQIVEMHSGTVAVDSSGEGRGATFTVRLPLVPMLNAPLPAVSIPNEGDLSGVRILLVEDDPDSQEISLFALELANATVIAVASGSAALEAFDTGGVPDILISDVGMPDMDGYELISRIRQRLQAEGRDVRAIALTAYAGEGDEQRALDAGFQRYLTKPVDPDRLIRIVRSLLN</sequence>
<dbReference type="CDD" id="cd17580">
    <property type="entry name" value="REC_2_DhkD-like"/>
    <property type="match status" value="1"/>
</dbReference>
<dbReference type="PROSITE" id="PS50110">
    <property type="entry name" value="RESPONSE_REGULATORY"/>
    <property type="match status" value="1"/>
</dbReference>
<reference evidence="13 14" key="2">
    <citation type="submission" date="2018-06" db="EMBL/GenBank/DDBJ databases">
        <title>Metagenomic assembly of (sub)arctic Cyanobacteria and their associated microbiome from non-axenic cultures.</title>
        <authorList>
            <person name="Baurain D."/>
        </authorList>
    </citation>
    <scope>NUCLEOTIDE SEQUENCE [LARGE SCALE GENOMIC DNA]</scope>
    <source>
        <strain evidence="13">ULC129bin1</strain>
    </source>
</reference>
<dbReference type="Gene3D" id="3.30.565.10">
    <property type="entry name" value="Histidine kinase-like ATPase, C-terminal domain"/>
    <property type="match status" value="1"/>
</dbReference>
<dbReference type="PANTHER" id="PTHR43047">
    <property type="entry name" value="TWO-COMPONENT HISTIDINE PROTEIN KINASE"/>
    <property type="match status" value="1"/>
</dbReference>
<dbReference type="AlphaFoldDB" id="A0A2W4TQM4"/>
<evidence type="ECO:0000259" key="10">
    <source>
        <dbReference type="PROSITE" id="PS50109"/>
    </source>
</evidence>
<dbReference type="Pfam" id="PF02518">
    <property type="entry name" value="HATPase_c"/>
    <property type="match status" value="1"/>
</dbReference>
<dbReference type="GO" id="GO:0009927">
    <property type="term" value="F:histidine phosphotransfer kinase activity"/>
    <property type="evidence" value="ECO:0007669"/>
    <property type="project" value="TreeGrafter"/>
</dbReference>
<evidence type="ECO:0000256" key="7">
    <source>
        <dbReference type="ARBA" id="ARBA00023012"/>
    </source>
</evidence>
<dbReference type="SMART" id="SM00387">
    <property type="entry name" value="HATPase_c"/>
    <property type="match status" value="1"/>
</dbReference>
<dbReference type="FunFam" id="3.30.565.10:FF:000010">
    <property type="entry name" value="Sensor histidine kinase RcsC"/>
    <property type="match status" value="1"/>
</dbReference>
<dbReference type="PROSITE" id="PS50112">
    <property type="entry name" value="PAS"/>
    <property type="match status" value="2"/>
</dbReference>
<feature type="domain" description="Histidine kinase" evidence="10">
    <location>
        <begin position="457"/>
        <end position="678"/>
    </location>
</feature>
<dbReference type="Pfam" id="PF13426">
    <property type="entry name" value="PAS_9"/>
    <property type="match status" value="1"/>
</dbReference>
<dbReference type="InterPro" id="IPR011006">
    <property type="entry name" value="CheY-like_superfamily"/>
</dbReference>
<evidence type="ECO:0000256" key="2">
    <source>
        <dbReference type="ARBA" id="ARBA00006402"/>
    </source>
</evidence>
<evidence type="ECO:0000256" key="3">
    <source>
        <dbReference type="ARBA" id="ARBA00012438"/>
    </source>
</evidence>
<keyword evidence="4 9" id="KW-0597">Phosphoprotein</keyword>
<dbReference type="Gene3D" id="1.10.287.130">
    <property type="match status" value="1"/>
</dbReference>
<feature type="domain" description="PAS" evidence="12">
    <location>
        <begin position="335"/>
        <end position="381"/>
    </location>
</feature>
<keyword evidence="6 13" id="KW-0418">Kinase</keyword>
<dbReference type="InterPro" id="IPR005467">
    <property type="entry name" value="His_kinase_dom"/>
</dbReference>
<dbReference type="Proteomes" id="UP000249354">
    <property type="component" value="Unassembled WGS sequence"/>
</dbReference>
<dbReference type="PANTHER" id="PTHR43047:SF72">
    <property type="entry name" value="OSMOSENSING HISTIDINE PROTEIN KINASE SLN1"/>
    <property type="match status" value="1"/>
</dbReference>
<feature type="modified residue" description="4-aspartylphosphate" evidence="9">
    <location>
        <position position="749"/>
    </location>
</feature>
<keyword evidence="5" id="KW-0808">Transferase</keyword>
<dbReference type="NCBIfam" id="TIGR00229">
    <property type="entry name" value="sensory_box"/>
    <property type="match status" value="2"/>
</dbReference>
<dbReference type="InterPro" id="IPR035965">
    <property type="entry name" value="PAS-like_dom_sf"/>
</dbReference>
<dbReference type="InterPro" id="IPR001610">
    <property type="entry name" value="PAC"/>
</dbReference>
<dbReference type="EMBL" id="QBMC01000192">
    <property type="protein sequence ID" value="PZO11272.1"/>
    <property type="molecule type" value="Genomic_DNA"/>
</dbReference>
<dbReference type="InterPro" id="IPR036890">
    <property type="entry name" value="HATPase_C_sf"/>
</dbReference>
<dbReference type="SMART" id="SM00388">
    <property type="entry name" value="HisKA"/>
    <property type="match status" value="1"/>
</dbReference>
<proteinExistence type="inferred from homology"/>
<organism evidence="13 14">
    <name type="scientific">Leptolyngbya foveolarum</name>
    <dbReference type="NCBI Taxonomy" id="47253"/>
    <lineage>
        <taxon>Bacteria</taxon>
        <taxon>Bacillati</taxon>
        <taxon>Cyanobacteriota</taxon>
        <taxon>Cyanophyceae</taxon>
        <taxon>Leptolyngbyales</taxon>
        <taxon>Leptolyngbyaceae</taxon>
        <taxon>Leptolyngbya group</taxon>
        <taxon>Leptolyngbya</taxon>
    </lineage>
</organism>
<dbReference type="InterPro" id="IPR036097">
    <property type="entry name" value="HisK_dim/P_sf"/>
</dbReference>
<dbReference type="InterPro" id="IPR003661">
    <property type="entry name" value="HisK_dim/P_dom"/>
</dbReference>
<comment type="similarity">
    <text evidence="2">In the N-terminal section; belongs to the phytochrome family.</text>
</comment>
<evidence type="ECO:0000313" key="14">
    <source>
        <dbReference type="Proteomes" id="UP000249354"/>
    </source>
</evidence>
<dbReference type="EC" id="2.7.13.3" evidence="3"/>
<dbReference type="Gene3D" id="3.30.450.20">
    <property type="entry name" value="PAS domain"/>
    <property type="match status" value="3"/>
</dbReference>
<evidence type="ECO:0000256" key="4">
    <source>
        <dbReference type="ARBA" id="ARBA00022553"/>
    </source>
</evidence>
<dbReference type="CDD" id="cd00130">
    <property type="entry name" value="PAS"/>
    <property type="match status" value="2"/>
</dbReference>
<dbReference type="GO" id="GO:0005886">
    <property type="term" value="C:plasma membrane"/>
    <property type="evidence" value="ECO:0007669"/>
    <property type="project" value="TreeGrafter"/>
</dbReference>
<evidence type="ECO:0000259" key="12">
    <source>
        <dbReference type="PROSITE" id="PS50112"/>
    </source>
</evidence>
<dbReference type="SUPFAM" id="SSF52172">
    <property type="entry name" value="CheY-like"/>
    <property type="match status" value="1"/>
</dbReference>
<feature type="domain" description="PAS" evidence="12">
    <location>
        <begin position="185"/>
        <end position="257"/>
    </location>
</feature>
<dbReference type="SUPFAM" id="SSF47384">
    <property type="entry name" value="Homodimeric domain of signal transducing histidine kinase"/>
    <property type="match status" value="1"/>
</dbReference>
<evidence type="ECO:0000313" key="13">
    <source>
        <dbReference type="EMBL" id="PZO11272.1"/>
    </source>
</evidence>
<dbReference type="InterPro" id="IPR013655">
    <property type="entry name" value="PAS_fold_3"/>
</dbReference>